<gene>
    <name evidence="1" type="ORF">B1B_10534</name>
</gene>
<sequence length="260" mass="29668">MHSRDSSGVNVLLLLAHNDDEYFSSLRIREELQSGNRVRVIYFTHGSIYGTDSETRIAESTRVLISMGIQAEDIFMLGYECDIFDGQLSKRIADGYENLCAHIPEKVPIERVYAMAWEGGHPDHDACHMIGVAFARARSIRHQLYEFPAYHASQRQLKSSGVMQFANGNVDTWSTASGRIDAFCAFCLACRYPSQFSTFLALLPGSAMQLLLRGYQVYRLVPESRDYTQPPHSGMLLYEKRFHFSFNNFLENAKAFQKYM</sequence>
<protein>
    <submittedName>
        <fullName evidence="1">GlcNAc-PI de-N-acetylase family</fullName>
    </submittedName>
</protein>
<reference evidence="1" key="1">
    <citation type="submission" date="2013-08" db="EMBL/GenBank/DDBJ databases">
        <authorList>
            <person name="Mendez C."/>
            <person name="Richter M."/>
            <person name="Ferrer M."/>
            <person name="Sanchez J."/>
        </authorList>
    </citation>
    <scope>NUCLEOTIDE SEQUENCE</scope>
</reference>
<dbReference type="InterPro" id="IPR003737">
    <property type="entry name" value="GlcNAc_PI_deacetylase-related"/>
</dbReference>
<dbReference type="Pfam" id="PF02585">
    <property type="entry name" value="PIG-L"/>
    <property type="match status" value="1"/>
</dbReference>
<dbReference type="AlphaFoldDB" id="T1A776"/>
<comment type="caution">
    <text evidence="1">The sequence shown here is derived from an EMBL/GenBank/DDBJ whole genome shotgun (WGS) entry which is preliminary data.</text>
</comment>
<dbReference type="Gene3D" id="3.40.50.10320">
    <property type="entry name" value="LmbE-like"/>
    <property type="match status" value="1"/>
</dbReference>
<reference evidence="1" key="2">
    <citation type="journal article" date="2014" name="ISME J.">
        <title>Microbial stratification in low pH oxic and suboxic macroscopic growths along an acid mine drainage.</title>
        <authorList>
            <person name="Mendez-Garcia C."/>
            <person name="Mesa V."/>
            <person name="Sprenger R.R."/>
            <person name="Richter M."/>
            <person name="Diez M.S."/>
            <person name="Solano J."/>
            <person name="Bargiela R."/>
            <person name="Golyshina O.V."/>
            <person name="Manteca A."/>
            <person name="Ramos J.L."/>
            <person name="Gallego J.R."/>
            <person name="Llorente I."/>
            <person name="Martins Dos Santos V.A."/>
            <person name="Jensen O.N."/>
            <person name="Pelaez A.I."/>
            <person name="Sanchez J."/>
            <person name="Ferrer M."/>
        </authorList>
    </citation>
    <scope>NUCLEOTIDE SEQUENCE</scope>
</reference>
<accession>T1A776</accession>
<name>T1A776_9ZZZZ</name>
<proteinExistence type="predicted"/>
<evidence type="ECO:0000313" key="1">
    <source>
        <dbReference type="EMBL" id="EQD52832.1"/>
    </source>
</evidence>
<dbReference type="EMBL" id="AUZY01006893">
    <property type="protein sequence ID" value="EQD52832.1"/>
    <property type="molecule type" value="Genomic_DNA"/>
</dbReference>
<dbReference type="InterPro" id="IPR024078">
    <property type="entry name" value="LmbE-like_dom_sf"/>
</dbReference>
<organism evidence="1">
    <name type="scientific">mine drainage metagenome</name>
    <dbReference type="NCBI Taxonomy" id="410659"/>
    <lineage>
        <taxon>unclassified sequences</taxon>
        <taxon>metagenomes</taxon>
        <taxon>ecological metagenomes</taxon>
    </lineage>
</organism>
<dbReference type="SUPFAM" id="SSF102588">
    <property type="entry name" value="LmbE-like"/>
    <property type="match status" value="1"/>
</dbReference>